<evidence type="ECO:0000256" key="1">
    <source>
        <dbReference type="SAM" id="Phobius"/>
    </source>
</evidence>
<feature type="transmembrane region" description="Helical" evidence="1">
    <location>
        <begin position="122"/>
        <end position="144"/>
    </location>
</feature>
<evidence type="ECO:0000313" key="2">
    <source>
        <dbReference type="EMBL" id="KAL3874306.1"/>
    </source>
</evidence>
<evidence type="ECO:0000313" key="3">
    <source>
        <dbReference type="Proteomes" id="UP001634394"/>
    </source>
</evidence>
<dbReference type="EMBL" id="JBJQND010000006">
    <property type="protein sequence ID" value="KAL3874306.1"/>
    <property type="molecule type" value="Genomic_DNA"/>
</dbReference>
<feature type="transmembrane region" description="Helical" evidence="1">
    <location>
        <begin position="82"/>
        <end position="102"/>
    </location>
</feature>
<feature type="transmembrane region" description="Helical" evidence="1">
    <location>
        <begin position="159"/>
        <end position="179"/>
    </location>
</feature>
<name>A0ABD3WLC8_SINWO</name>
<comment type="caution">
    <text evidence="2">The sequence shown here is derived from an EMBL/GenBank/DDBJ whole genome shotgun (WGS) entry which is preliminary data.</text>
</comment>
<reference evidence="2 3" key="1">
    <citation type="submission" date="2024-11" db="EMBL/GenBank/DDBJ databases">
        <title>Chromosome-level genome assembly of the freshwater bivalve Anodonta woodiana.</title>
        <authorList>
            <person name="Chen X."/>
        </authorList>
    </citation>
    <scope>NUCLEOTIDE SEQUENCE [LARGE SCALE GENOMIC DNA]</scope>
    <source>
        <strain evidence="2">MN2024</strain>
        <tissue evidence="2">Gills</tissue>
    </source>
</reference>
<keyword evidence="1" id="KW-0472">Membrane</keyword>
<keyword evidence="1" id="KW-0812">Transmembrane</keyword>
<protein>
    <submittedName>
        <fullName evidence="2">Uncharacterized protein</fullName>
    </submittedName>
</protein>
<keyword evidence="3" id="KW-1185">Reference proteome</keyword>
<dbReference type="EMBL" id="JBJQND010000006">
    <property type="protein sequence ID" value="KAL3874307.1"/>
    <property type="molecule type" value="Genomic_DNA"/>
</dbReference>
<sequence length="181" mass="20615">MFRKKSYQIKTSDLRKMLLVEKVSLVLLIPANLCFSLAAITHMWFELSGVHYGLWWAKFCQSSGDCQLVPAFFTNEPFCYHLLQVACLFAWGGLSLATYMLLSTKMDHRIPKTLRPKRQIAISVICFMSVFAMSGALYLFYFILDEFPTEPKVLPELKWSSILVGLACLLEFVAGILLLQA</sequence>
<keyword evidence="1" id="KW-1133">Transmembrane helix</keyword>
<dbReference type="Gene3D" id="1.20.140.150">
    <property type="match status" value="1"/>
</dbReference>
<organism evidence="2 3">
    <name type="scientific">Sinanodonta woodiana</name>
    <name type="common">Chinese pond mussel</name>
    <name type="synonym">Anodonta woodiana</name>
    <dbReference type="NCBI Taxonomy" id="1069815"/>
    <lineage>
        <taxon>Eukaryota</taxon>
        <taxon>Metazoa</taxon>
        <taxon>Spiralia</taxon>
        <taxon>Lophotrochozoa</taxon>
        <taxon>Mollusca</taxon>
        <taxon>Bivalvia</taxon>
        <taxon>Autobranchia</taxon>
        <taxon>Heteroconchia</taxon>
        <taxon>Palaeoheterodonta</taxon>
        <taxon>Unionida</taxon>
        <taxon>Unionoidea</taxon>
        <taxon>Unionidae</taxon>
        <taxon>Unioninae</taxon>
        <taxon>Sinanodonta</taxon>
    </lineage>
</organism>
<gene>
    <name evidence="2" type="ORF">ACJMK2_037339</name>
</gene>
<proteinExistence type="predicted"/>
<dbReference type="AlphaFoldDB" id="A0ABD3WLC8"/>
<dbReference type="Proteomes" id="UP001634394">
    <property type="component" value="Unassembled WGS sequence"/>
</dbReference>
<feature type="transmembrane region" description="Helical" evidence="1">
    <location>
        <begin position="25"/>
        <end position="45"/>
    </location>
</feature>
<accession>A0ABD3WLC8</accession>